<sequence length="176" mass="19050">MSPSLLRRNYQRVVRPTILTRHFAELMSGKRAIAEFVESARRLLCVRRKQTGALINPSPHRYAQGAGQCDVRCAWGSAAHSLQYVTRVTSHAGSGVTYSPCYSGSPAGAEIALESPRTSTTPARLLSRGPQSNPNRDSRLHSTPHQSARLAHRLWEGASHDPGPELSNSSPGKAGS</sequence>
<dbReference type="EMBL" id="KE525003">
    <property type="protein sequence ID" value="KFB40125.1"/>
    <property type="molecule type" value="Genomic_DNA"/>
</dbReference>
<feature type="compositionally biased region" description="Basic and acidic residues" evidence="1">
    <location>
        <begin position="153"/>
        <end position="163"/>
    </location>
</feature>
<evidence type="ECO:0000313" key="4">
    <source>
        <dbReference type="Proteomes" id="UP000030765"/>
    </source>
</evidence>
<evidence type="ECO:0000313" key="2">
    <source>
        <dbReference type="EMBL" id="KFB40125.1"/>
    </source>
</evidence>
<organism evidence="2">
    <name type="scientific">Anopheles sinensis</name>
    <name type="common">Mosquito</name>
    <dbReference type="NCBI Taxonomy" id="74873"/>
    <lineage>
        <taxon>Eukaryota</taxon>
        <taxon>Metazoa</taxon>
        <taxon>Ecdysozoa</taxon>
        <taxon>Arthropoda</taxon>
        <taxon>Hexapoda</taxon>
        <taxon>Insecta</taxon>
        <taxon>Pterygota</taxon>
        <taxon>Neoptera</taxon>
        <taxon>Endopterygota</taxon>
        <taxon>Diptera</taxon>
        <taxon>Nematocera</taxon>
        <taxon>Culicoidea</taxon>
        <taxon>Culicidae</taxon>
        <taxon>Anophelinae</taxon>
        <taxon>Anopheles</taxon>
    </lineage>
</organism>
<reference evidence="3" key="2">
    <citation type="submission" date="2020-05" db="UniProtKB">
        <authorList>
            <consortium name="EnsemblMetazoa"/>
        </authorList>
    </citation>
    <scope>IDENTIFICATION</scope>
</reference>
<dbReference type="EMBL" id="ATLV01015143">
    <property type="status" value="NOT_ANNOTATED_CDS"/>
    <property type="molecule type" value="Genomic_DNA"/>
</dbReference>
<accession>A0A084VQ81</accession>
<proteinExistence type="predicted"/>
<dbReference type="AlphaFoldDB" id="A0A084VQ81"/>
<feature type="region of interest" description="Disordered" evidence="1">
    <location>
        <begin position="114"/>
        <end position="176"/>
    </location>
</feature>
<reference evidence="2 4" key="1">
    <citation type="journal article" date="2014" name="BMC Genomics">
        <title>Genome sequence of Anopheles sinensis provides insight into genetics basis of mosquito competence for malaria parasites.</title>
        <authorList>
            <person name="Zhou D."/>
            <person name="Zhang D."/>
            <person name="Ding G."/>
            <person name="Shi L."/>
            <person name="Hou Q."/>
            <person name="Ye Y."/>
            <person name="Xu Y."/>
            <person name="Zhou H."/>
            <person name="Xiong C."/>
            <person name="Li S."/>
            <person name="Yu J."/>
            <person name="Hong S."/>
            <person name="Yu X."/>
            <person name="Zou P."/>
            <person name="Chen C."/>
            <person name="Chang X."/>
            <person name="Wang W."/>
            <person name="Lv Y."/>
            <person name="Sun Y."/>
            <person name="Ma L."/>
            <person name="Shen B."/>
            <person name="Zhu C."/>
        </authorList>
    </citation>
    <scope>NUCLEOTIDE SEQUENCE [LARGE SCALE GENOMIC DNA]</scope>
</reference>
<feature type="compositionally biased region" description="Polar residues" evidence="1">
    <location>
        <begin position="166"/>
        <end position="176"/>
    </location>
</feature>
<feature type="compositionally biased region" description="Polar residues" evidence="1">
    <location>
        <begin position="129"/>
        <end position="146"/>
    </location>
</feature>
<dbReference type="Proteomes" id="UP000030765">
    <property type="component" value="Unassembled WGS sequence"/>
</dbReference>
<evidence type="ECO:0000313" key="3">
    <source>
        <dbReference type="EnsemblMetazoa" id="ASIC007659-PA"/>
    </source>
</evidence>
<gene>
    <name evidence="2" type="ORF">ZHAS_00007659</name>
</gene>
<dbReference type="EnsemblMetazoa" id="ASIC007659-RA">
    <property type="protein sequence ID" value="ASIC007659-PA"/>
    <property type="gene ID" value="ASIC007659"/>
</dbReference>
<protein>
    <submittedName>
        <fullName evidence="2 3">Uncharacterized protein</fullName>
    </submittedName>
</protein>
<name>A0A084VQ81_ANOSI</name>
<keyword evidence="4" id="KW-1185">Reference proteome</keyword>
<dbReference type="VEuPathDB" id="VectorBase:ASIC007659"/>
<evidence type="ECO:0000256" key="1">
    <source>
        <dbReference type="SAM" id="MobiDB-lite"/>
    </source>
</evidence>